<dbReference type="InterPro" id="IPR003661">
    <property type="entry name" value="HisK_dim/P_dom"/>
</dbReference>
<evidence type="ECO:0000259" key="9">
    <source>
        <dbReference type="PROSITE" id="PS50112"/>
    </source>
</evidence>
<dbReference type="GO" id="GO:0000156">
    <property type="term" value="F:phosphorelay response regulator activity"/>
    <property type="evidence" value="ECO:0007669"/>
    <property type="project" value="TreeGrafter"/>
</dbReference>
<feature type="transmembrane region" description="Helical" evidence="7">
    <location>
        <begin position="306"/>
        <end position="327"/>
    </location>
</feature>
<evidence type="ECO:0000256" key="3">
    <source>
        <dbReference type="ARBA" id="ARBA00022553"/>
    </source>
</evidence>
<dbReference type="Pfam" id="PF00512">
    <property type="entry name" value="HisKA"/>
    <property type="match status" value="1"/>
</dbReference>
<dbReference type="GO" id="GO:0006355">
    <property type="term" value="P:regulation of DNA-templated transcription"/>
    <property type="evidence" value="ECO:0007669"/>
    <property type="project" value="InterPro"/>
</dbReference>
<evidence type="ECO:0000313" key="11">
    <source>
        <dbReference type="Proteomes" id="UP000675940"/>
    </source>
</evidence>
<keyword evidence="6 7" id="KW-0472">Membrane</keyword>
<dbReference type="InterPro" id="IPR050351">
    <property type="entry name" value="BphY/WalK/GraS-like"/>
</dbReference>
<gene>
    <name evidence="10" type="ORF">J5474_20075</name>
</gene>
<dbReference type="GO" id="GO:0016020">
    <property type="term" value="C:membrane"/>
    <property type="evidence" value="ECO:0007669"/>
    <property type="project" value="UniProtKB-SubCell"/>
</dbReference>
<dbReference type="SUPFAM" id="SSF47384">
    <property type="entry name" value="Homodimeric domain of signal transducing histidine kinase"/>
    <property type="match status" value="1"/>
</dbReference>
<proteinExistence type="predicted"/>
<keyword evidence="7" id="KW-0812">Transmembrane</keyword>
<dbReference type="PROSITE" id="PS50109">
    <property type="entry name" value="HIS_KIN"/>
    <property type="match status" value="1"/>
</dbReference>
<dbReference type="Pfam" id="PF02518">
    <property type="entry name" value="HATPase_c"/>
    <property type="match status" value="1"/>
</dbReference>
<dbReference type="SUPFAM" id="SSF55785">
    <property type="entry name" value="PYP-like sensor domain (PAS domain)"/>
    <property type="match status" value="1"/>
</dbReference>
<dbReference type="Proteomes" id="UP000675940">
    <property type="component" value="Unassembled WGS sequence"/>
</dbReference>
<feature type="transmembrane region" description="Helical" evidence="7">
    <location>
        <begin position="12"/>
        <end position="30"/>
    </location>
</feature>
<reference evidence="10" key="1">
    <citation type="submission" date="2021-03" db="EMBL/GenBank/DDBJ databases">
        <title>Sagittula salina sp. nov. strain M10.9X isolated from the marine waste.</title>
        <authorList>
            <person name="Satari L."/>
            <person name="Molina-Menor E."/>
            <person name="Vidal-Verdu A."/>
            <person name="Pascual J."/>
            <person name="Pereto J."/>
            <person name="Porcar M."/>
        </authorList>
    </citation>
    <scope>NUCLEOTIDE SEQUENCE</scope>
    <source>
        <strain evidence="10">M10.9X</strain>
    </source>
</reference>
<dbReference type="SUPFAM" id="SSF55874">
    <property type="entry name" value="ATPase domain of HSP90 chaperone/DNA topoisomerase II/histidine kinase"/>
    <property type="match status" value="1"/>
</dbReference>
<accession>A0A940MTI4</accession>
<comment type="caution">
    <text evidence="10">The sequence shown here is derived from an EMBL/GenBank/DDBJ whole genome shotgun (WGS) entry which is preliminary data.</text>
</comment>
<dbReference type="PANTHER" id="PTHR42878">
    <property type="entry name" value="TWO-COMPONENT HISTIDINE KINASE"/>
    <property type="match status" value="1"/>
</dbReference>
<organism evidence="10 11">
    <name type="scientific">Sagittula salina</name>
    <dbReference type="NCBI Taxonomy" id="2820268"/>
    <lineage>
        <taxon>Bacteria</taxon>
        <taxon>Pseudomonadati</taxon>
        <taxon>Pseudomonadota</taxon>
        <taxon>Alphaproteobacteria</taxon>
        <taxon>Rhodobacterales</taxon>
        <taxon>Roseobacteraceae</taxon>
        <taxon>Sagittula</taxon>
    </lineage>
</organism>
<dbReference type="InterPro" id="IPR005467">
    <property type="entry name" value="His_kinase_dom"/>
</dbReference>
<dbReference type="Gene3D" id="3.30.450.20">
    <property type="entry name" value="PAS domain"/>
    <property type="match status" value="1"/>
</dbReference>
<dbReference type="InterPro" id="IPR036890">
    <property type="entry name" value="HATPase_C_sf"/>
</dbReference>
<evidence type="ECO:0000256" key="7">
    <source>
        <dbReference type="SAM" id="Phobius"/>
    </source>
</evidence>
<dbReference type="EMBL" id="JAGISH010000017">
    <property type="protein sequence ID" value="MBP0484777.1"/>
    <property type="molecule type" value="Genomic_DNA"/>
</dbReference>
<dbReference type="PRINTS" id="PR00344">
    <property type="entry name" value="BCTRLSENSOR"/>
</dbReference>
<evidence type="ECO:0000256" key="4">
    <source>
        <dbReference type="ARBA" id="ARBA00022679"/>
    </source>
</evidence>
<dbReference type="InterPro" id="IPR004358">
    <property type="entry name" value="Sig_transdc_His_kin-like_C"/>
</dbReference>
<dbReference type="EC" id="2.7.13.3" evidence="2"/>
<name>A0A940MTI4_9RHOB</name>
<dbReference type="SMART" id="SM00091">
    <property type="entry name" value="PAS"/>
    <property type="match status" value="1"/>
</dbReference>
<keyword evidence="3" id="KW-0597">Phosphoprotein</keyword>
<evidence type="ECO:0000256" key="2">
    <source>
        <dbReference type="ARBA" id="ARBA00012438"/>
    </source>
</evidence>
<dbReference type="RefSeq" id="WP_209363436.1">
    <property type="nucleotide sequence ID" value="NZ_JAGISH010000017.1"/>
</dbReference>
<keyword evidence="11" id="KW-1185">Reference proteome</keyword>
<dbReference type="GO" id="GO:0000155">
    <property type="term" value="F:phosphorelay sensor kinase activity"/>
    <property type="evidence" value="ECO:0007669"/>
    <property type="project" value="InterPro"/>
</dbReference>
<dbReference type="CDD" id="cd00130">
    <property type="entry name" value="PAS"/>
    <property type="match status" value="1"/>
</dbReference>
<dbReference type="InterPro" id="IPR035965">
    <property type="entry name" value="PAS-like_dom_sf"/>
</dbReference>
<dbReference type="SMART" id="SM00387">
    <property type="entry name" value="HATPase_c"/>
    <property type="match status" value="1"/>
</dbReference>
<dbReference type="Pfam" id="PF00989">
    <property type="entry name" value="PAS"/>
    <property type="match status" value="1"/>
</dbReference>
<evidence type="ECO:0000313" key="10">
    <source>
        <dbReference type="EMBL" id="MBP0484777.1"/>
    </source>
</evidence>
<dbReference type="NCBIfam" id="TIGR00229">
    <property type="entry name" value="sensory_box"/>
    <property type="match status" value="1"/>
</dbReference>
<feature type="domain" description="PAS" evidence="9">
    <location>
        <begin position="382"/>
        <end position="440"/>
    </location>
</feature>
<dbReference type="Gene3D" id="3.30.565.10">
    <property type="entry name" value="Histidine kinase-like ATPase, C-terminal domain"/>
    <property type="match status" value="1"/>
</dbReference>
<comment type="catalytic activity">
    <reaction evidence="1">
        <text>ATP + protein L-histidine = ADP + protein N-phospho-L-histidine.</text>
        <dbReference type="EC" id="2.7.13.3"/>
    </reaction>
</comment>
<dbReference type="PROSITE" id="PS50112">
    <property type="entry name" value="PAS"/>
    <property type="match status" value="1"/>
</dbReference>
<protein>
    <recommendedName>
        <fullName evidence="2">histidine kinase</fullName>
        <ecNumber evidence="2">2.7.13.3</ecNumber>
    </recommendedName>
</protein>
<keyword evidence="7" id="KW-1133">Transmembrane helix</keyword>
<evidence type="ECO:0000256" key="5">
    <source>
        <dbReference type="ARBA" id="ARBA00022777"/>
    </source>
</evidence>
<dbReference type="CDD" id="cd00082">
    <property type="entry name" value="HisKA"/>
    <property type="match status" value="1"/>
</dbReference>
<evidence type="ECO:0000256" key="1">
    <source>
        <dbReference type="ARBA" id="ARBA00000085"/>
    </source>
</evidence>
<sequence length="762" mass="83936">MPAPWKGSLLFKLRALIAACLVLSVVGLYIKNNQLRATELRARHLVQQTEPVTEVTRRVPALIERLNSYSRLVPSAFTEVGLEDAERGLAGIDALRSDGLLSDEDWTELNLLLSLQEEIVSFRIEIQARVTLESQRLDEIAWMLSSEQASLLAGVNRETFDAAAARGKISYAFELAAINASIAQAALATRDLQNADWDQAIRIKPTLLGEINVIATHLARTGNSGTRSQIARDLFDFKQAMFDGGGIFDSFSHLGRLADKADVARLKVERIITDLTLKANQLQRTAVENFQSLAVRNQEVSANIRLLDLFVTLGIGIGGIFALWGLIETKLFTRIERLVGHVRSVSEGITSTPIPALADDEMGELETAVEKARLAQRDICTLHRKIAAILKNAPCGIATLDAEGGIETANDALGKMFGHTPREVGEQSIFDLLAVPHESDCTMLPSTGGSVYKREHHVGPLGDKALILEVAIRRLDSEDQSLFIATFLDVTVRIAAQTTLQDALTDVRRHREELERSNKDLDQFAYAASHDLKAPLRVIRNGLRWIEQDLGENLDAEVKANLTLVQGRAVRMERLLEDLLTYSRIGRMEETPVKVSGAELLEDVVGLCDLPPGFKVEVGESMNTLVVDLMPLKNIFLNLISNAIKHHDRDSGVIRISVTIGEENTNLFEVADDGPGIPVEFHERVTQMFTTLKPRDQVEGSGMGLAFVKRQIDVKGGTLRIESGEGRGAAIRFTWPKDIALRNRSCGKWALFPPPDGHGFTA</sequence>
<evidence type="ECO:0000256" key="6">
    <source>
        <dbReference type="ARBA" id="ARBA00023136"/>
    </source>
</evidence>
<dbReference type="InterPro" id="IPR036097">
    <property type="entry name" value="HisK_dim/P_sf"/>
</dbReference>
<dbReference type="PANTHER" id="PTHR42878:SF15">
    <property type="entry name" value="BACTERIOPHYTOCHROME"/>
    <property type="match status" value="1"/>
</dbReference>
<dbReference type="Gene3D" id="1.10.287.130">
    <property type="match status" value="1"/>
</dbReference>
<keyword evidence="4" id="KW-0808">Transferase</keyword>
<dbReference type="InterPro" id="IPR003594">
    <property type="entry name" value="HATPase_dom"/>
</dbReference>
<feature type="domain" description="Histidine kinase" evidence="8">
    <location>
        <begin position="527"/>
        <end position="739"/>
    </location>
</feature>
<dbReference type="GO" id="GO:0030295">
    <property type="term" value="F:protein kinase activator activity"/>
    <property type="evidence" value="ECO:0007669"/>
    <property type="project" value="TreeGrafter"/>
</dbReference>
<dbReference type="InterPro" id="IPR013767">
    <property type="entry name" value="PAS_fold"/>
</dbReference>
<dbReference type="InterPro" id="IPR000014">
    <property type="entry name" value="PAS"/>
</dbReference>
<keyword evidence="5" id="KW-0418">Kinase</keyword>
<dbReference type="SMART" id="SM00388">
    <property type="entry name" value="HisKA"/>
    <property type="match status" value="1"/>
</dbReference>
<evidence type="ECO:0000259" key="8">
    <source>
        <dbReference type="PROSITE" id="PS50109"/>
    </source>
</evidence>
<dbReference type="AlphaFoldDB" id="A0A940MTI4"/>
<dbReference type="GO" id="GO:0007234">
    <property type="term" value="P:osmosensory signaling via phosphorelay pathway"/>
    <property type="evidence" value="ECO:0007669"/>
    <property type="project" value="TreeGrafter"/>
</dbReference>